<dbReference type="PRINTS" id="PR00420">
    <property type="entry name" value="RNGMNOXGNASE"/>
</dbReference>
<dbReference type="PANTHER" id="PTHR42685:SF22">
    <property type="entry name" value="CONDITIONED MEDIUM FACTOR RECEPTOR 1"/>
    <property type="match status" value="1"/>
</dbReference>
<sequence length="397" mass="43026">MKREVLVVGGGPAGAATSALLACRGIPVTVIEARDFPRSKLCGDFISPEARAILAELGLLDAIDREASKITEASFFSPQGRQVRIPFPERSHGFGLSRSRLDSLLLNKAAACGAEVLTGIQATGVLWDRGRICGVRVQSSRSRQDHTFEARYLIAADGHHSRFRRWTRPDQFPGKEGDLALQAHFHGVEGSHGSVDLFFYPGGYAGLVHIEDDLWNLCLLVQARDYLPRGANPDTIFAATVLKNPVARERLLGARRVSRWQGMSHLNWGVYSPSRSGLLFVGDAAGTIPPFLGEGVTMALRGGQIAASVLENTLGVGSKIGGTSPESIYGRIWSRELRRPYRLATLLSFGTRSPLLRKFLLSGLARSPSLASLLLAATRSTAFRARARPGRGLPQIP</sequence>
<name>A0A932GPQ3_UNCTE</name>
<comment type="caution">
    <text evidence="2">The sequence shown here is derived from an EMBL/GenBank/DDBJ whole genome shotgun (WGS) entry which is preliminary data.</text>
</comment>
<evidence type="ECO:0000259" key="1">
    <source>
        <dbReference type="Pfam" id="PF01494"/>
    </source>
</evidence>
<protein>
    <submittedName>
        <fullName evidence="2">NAD(P)/FAD-dependent oxidoreductase</fullName>
    </submittedName>
</protein>
<dbReference type="EMBL" id="JACPSX010000161">
    <property type="protein sequence ID" value="MBI3015073.1"/>
    <property type="molecule type" value="Genomic_DNA"/>
</dbReference>
<dbReference type="Proteomes" id="UP000741360">
    <property type="component" value="Unassembled WGS sequence"/>
</dbReference>
<dbReference type="GO" id="GO:0071949">
    <property type="term" value="F:FAD binding"/>
    <property type="evidence" value="ECO:0007669"/>
    <property type="project" value="InterPro"/>
</dbReference>
<dbReference type="Pfam" id="PF01494">
    <property type="entry name" value="FAD_binding_3"/>
    <property type="match status" value="1"/>
</dbReference>
<dbReference type="Gene3D" id="3.50.50.60">
    <property type="entry name" value="FAD/NAD(P)-binding domain"/>
    <property type="match status" value="1"/>
</dbReference>
<dbReference type="AlphaFoldDB" id="A0A932GPQ3"/>
<reference evidence="2" key="1">
    <citation type="submission" date="2020-07" db="EMBL/GenBank/DDBJ databases">
        <title>Huge and variable diversity of episymbiotic CPR bacteria and DPANN archaea in groundwater ecosystems.</title>
        <authorList>
            <person name="He C.Y."/>
            <person name="Keren R."/>
            <person name="Whittaker M."/>
            <person name="Farag I.F."/>
            <person name="Doudna J."/>
            <person name="Cate J.H.D."/>
            <person name="Banfield J.F."/>
        </authorList>
    </citation>
    <scope>NUCLEOTIDE SEQUENCE</scope>
    <source>
        <strain evidence="2">NC_groundwater_717_Ag_S-0.2um_59_8</strain>
    </source>
</reference>
<organism evidence="2 3">
    <name type="scientific">Tectimicrobiota bacterium</name>
    <dbReference type="NCBI Taxonomy" id="2528274"/>
    <lineage>
        <taxon>Bacteria</taxon>
        <taxon>Pseudomonadati</taxon>
        <taxon>Nitrospinota/Tectimicrobiota group</taxon>
        <taxon>Candidatus Tectimicrobiota</taxon>
    </lineage>
</organism>
<dbReference type="PANTHER" id="PTHR42685">
    <property type="entry name" value="GERANYLGERANYL DIPHOSPHATE REDUCTASE"/>
    <property type="match status" value="1"/>
</dbReference>
<proteinExistence type="predicted"/>
<feature type="domain" description="FAD-binding" evidence="1">
    <location>
        <begin position="4"/>
        <end position="300"/>
    </location>
</feature>
<dbReference type="SUPFAM" id="SSF51905">
    <property type="entry name" value="FAD/NAD(P)-binding domain"/>
    <property type="match status" value="1"/>
</dbReference>
<dbReference type="InterPro" id="IPR050407">
    <property type="entry name" value="Geranylgeranyl_reductase"/>
</dbReference>
<evidence type="ECO:0000313" key="3">
    <source>
        <dbReference type="Proteomes" id="UP000741360"/>
    </source>
</evidence>
<accession>A0A932GPQ3</accession>
<gene>
    <name evidence="2" type="ORF">HYY65_08465</name>
</gene>
<evidence type="ECO:0000313" key="2">
    <source>
        <dbReference type="EMBL" id="MBI3015073.1"/>
    </source>
</evidence>
<dbReference type="PROSITE" id="PS51257">
    <property type="entry name" value="PROKAR_LIPOPROTEIN"/>
    <property type="match status" value="1"/>
</dbReference>
<dbReference type="InterPro" id="IPR002938">
    <property type="entry name" value="FAD-bd"/>
</dbReference>
<dbReference type="InterPro" id="IPR036188">
    <property type="entry name" value="FAD/NAD-bd_sf"/>
</dbReference>